<dbReference type="GO" id="GO:0016788">
    <property type="term" value="F:hydrolase activity, acting on ester bonds"/>
    <property type="evidence" value="ECO:0007669"/>
    <property type="project" value="InterPro"/>
</dbReference>
<dbReference type="Gene3D" id="3.20.20.140">
    <property type="entry name" value="Metal-dependent hydrolases"/>
    <property type="match status" value="1"/>
</dbReference>
<comment type="caution">
    <text evidence="1">The sequence shown here is derived from an EMBL/GenBank/DDBJ whole genome shotgun (WGS) entry which is preliminary data.</text>
</comment>
<accession>W7AST8</accession>
<reference evidence="1 2" key="1">
    <citation type="journal article" date="2014" name="Int. J. Syst. Evol. Microbiol.">
        <title>Listeria floridensis sp. nov., Listeria aquatica sp. nov., Listeria cornellensis sp. nov., Listeria riparia sp. nov. and Listeria grandensis sp. nov., from agricultural and natural environments.</title>
        <authorList>
            <person name="den Bakker H.C."/>
            <person name="Warchocki S."/>
            <person name="Wright E.M."/>
            <person name="Allred A.F."/>
            <person name="Ahlstrom C."/>
            <person name="Manuel C.S."/>
            <person name="Stasiewicz M.J."/>
            <person name="Burrell A."/>
            <person name="Roof S."/>
            <person name="Strawn L."/>
            <person name="Fortes E.D."/>
            <person name="Nightingale K.K."/>
            <person name="Kephart D."/>
            <person name="Wiedmann M."/>
        </authorList>
    </citation>
    <scope>NUCLEOTIDE SEQUENCE [LARGE SCALE GENOMIC DNA]</scope>
    <source>
        <strain evidence="1 2">FSL S10-1188</strain>
    </source>
</reference>
<dbReference type="GO" id="GO:0005829">
    <property type="term" value="C:cytosol"/>
    <property type="evidence" value="ECO:0007669"/>
    <property type="project" value="TreeGrafter"/>
</dbReference>
<dbReference type="EMBL" id="AOCG01000020">
    <property type="protein sequence ID" value="EUJ16687.1"/>
    <property type="molecule type" value="Genomic_DNA"/>
</dbReference>
<organism evidence="1 2">
    <name type="scientific">Listeria aquatica FSL S10-1188</name>
    <dbReference type="NCBI Taxonomy" id="1265818"/>
    <lineage>
        <taxon>Bacteria</taxon>
        <taxon>Bacillati</taxon>
        <taxon>Bacillota</taxon>
        <taxon>Bacilli</taxon>
        <taxon>Bacillales</taxon>
        <taxon>Listeriaceae</taxon>
        <taxon>Listeria</taxon>
    </lineage>
</organism>
<evidence type="ECO:0000313" key="2">
    <source>
        <dbReference type="Proteomes" id="UP000019246"/>
    </source>
</evidence>
<sequence>MIETDAPYLAPHPNRGKRNEPAFVKLVAEKIAELKELEYDEIARLSTDNAKTLFRL</sequence>
<dbReference type="PATRIC" id="fig|1265818.5.peg.3110"/>
<dbReference type="STRING" id="1265818.MAQA_15396"/>
<dbReference type="Pfam" id="PF01026">
    <property type="entry name" value="TatD_DNase"/>
    <property type="match status" value="1"/>
</dbReference>
<protein>
    <submittedName>
        <fullName evidence="1">Uncharacterized protein</fullName>
    </submittedName>
</protein>
<keyword evidence="2" id="KW-1185">Reference proteome</keyword>
<dbReference type="PANTHER" id="PTHR46124:SF2">
    <property type="entry name" value="D-AMINOACYL-TRNA DEACYLASE"/>
    <property type="match status" value="1"/>
</dbReference>
<dbReference type="InterPro" id="IPR032466">
    <property type="entry name" value="Metal_Hydrolase"/>
</dbReference>
<dbReference type="Proteomes" id="UP000019246">
    <property type="component" value="Unassembled WGS sequence"/>
</dbReference>
<name>W7AST8_9LIST</name>
<dbReference type="InterPro" id="IPR001130">
    <property type="entry name" value="TatD-like"/>
</dbReference>
<evidence type="ECO:0000313" key="1">
    <source>
        <dbReference type="EMBL" id="EUJ16687.1"/>
    </source>
</evidence>
<proteinExistence type="predicted"/>
<dbReference type="AlphaFoldDB" id="W7AST8"/>
<dbReference type="PANTHER" id="PTHR46124">
    <property type="entry name" value="D-AMINOACYL-TRNA DEACYLASE"/>
    <property type="match status" value="1"/>
</dbReference>
<dbReference type="SUPFAM" id="SSF51556">
    <property type="entry name" value="Metallo-dependent hydrolases"/>
    <property type="match status" value="1"/>
</dbReference>
<gene>
    <name evidence="1" type="ORF">MAQA_15396</name>
</gene>